<keyword evidence="2" id="KW-0326">Glycosidase</keyword>
<dbReference type="Gene3D" id="2.60.120.200">
    <property type="match status" value="1"/>
</dbReference>
<keyword evidence="6" id="KW-1185">Reference proteome</keyword>
<dbReference type="Proteomes" id="UP001415857">
    <property type="component" value="Unassembled WGS sequence"/>
</dbReference>
<dbReference type="PROSITE" id="PS51762">
    <property type="entry name" value="GH16_2"/>
    <property type="match status" value="1"/>
</dbReference>
<dbReference type="EMBL" id="JBBPBK010000012">
    <property type="protein sequence ID" value="KAK9274392.1"/>
    <property type="molecule type" value="Genomic_DNA"/>
</dbReference>
<dbReference type="PANTHER" id="PTHR31062">
    <property type="entry name" value="XYLOGLUCAN ENDOTRANSGLUCOSYLASE/HYDROLASE PROTEIN 8-RELATED"/>
    <property type="match status" value="1"/>
</dbReference>
<feature type="active site" description="Proton donor" evidence="3">
    <location>
        <position position="137"/>
    </location>
</feature>
<evidence type="ECO:0000256" key="2">
    <source>
        <dbReference type="ARBA" id="ARBA00023295"/>
    </source>
</evidence>
<gene>
    <name evidence="5" type="ORF">L1049_019206</name>
</gene>
<evidence type="ECO:0000256" key="3">
    <source>
        <dbReference type="PIRSR" id="PIRSR608264-1"/>
    </source>
</evidence>
<dbReference type="InterPro" id="IPR000757">
    <property type="entry name" value="Beta-glucanase-like"/>
</dbReference>
<keyword evidence="1" id="KW-0378">Hydrolase</keyword>
<dbReference type="GO" id="GO:0004553">
    <property type="term" value="F:hydrolase activity, hydrolyzing O-glycosyl compounds"/>
    <property type="evidence" value="ECO:0007669"/>
    <property type="project" value="InterPro"/>
</dbReference>
<dbReference type="PRINTS" id="PR00737">
    <property type="entry name" value="GLHYDRLASE16"/>
</dbReference>
<feature type="active site" description="Nucleophile" evidence="3">
    <location>
        <position position="133"/>
    </location>
</feature>
<comment type="caution">
    <text evidence="5">The sequence shown here is derived from an EMBL/GenBank/DDBJ whole genome shotgun (WGS) entry which is preliminary data.</text>
</comment>
<proteinExistence type="predicted"/>
<accession>A0AAP0RB66</accession>
<protein>
    <recommendedName>
        <fullName evidence="4">GH16 domain-containing protein</fullName>
    </recommendedName>
</protein>
<sequence>MQKIKIIKSNGPNSLHPHYLIDQQPPVTIFHFSLSATPMADPVLHPDPPPHHRQTHPLNQIAIDYCPDSCTHSPESNTITLTYDHLGGARWRSTTRFLYGTFSALILCPKGNTSGLNFNLYLSSLEGDKTQDEIDFEFLGKDKTIVQTNYYTTGTGNKEVIHDLGFDGSDGFHEYVIVWGPDVMEWLIDGKLVRKVERREGEGFPEKPMFLYASVWDASYIDEGRWTGNYVGCDAPYVCIYKNVRVPISTAVEDYASNS</sequence>
<organism evidence="5 6">
    <name type="scientific">Liquidambar formosana</name>
    <name type="common">Formosan gum</name>
    <dbReference type="NCBI Taxonomy" id="63359"/>
    <lineage>
        <taxon>Eukaryota</taxon>
        <taxon>Viridiplantae</taxon>
        <taxon>Streptophyta</taxon>
        <taxon>Embryophyta</taxon>
        <taxon>Tracheophyta</taxon>
        <taxon>Spermatophyta</taxon>
        <taxon>Magnoliopsida</taxon>
        <taxon>eudicotyledons</taxon>
        <taxon>Gunneridae</taxon>
        <taxon>Pentapetalae</taxon>
        <taxon>Saxifragales</taxon>
        <taxon>Altingiaceae</taxon>
        <taxon>Liquidambar</taxon>
    </lineage>
</organism>
<dbReference type="InterPro" id="IPR008264">
    <property type="entry name" value="Beta_glucanase"/>
</dbReference>
<dbReference type="AlphaFoldDB" id="A0AAP0RB66"/>
<evidence type="ECO:0000259" key="4">
    <source>
        <dbReference type="PROSITE" id="PS51762"/>
    </source>
</evidence>
<name>A0AAP0RB66_LIQFO</name>
<evidence type="ECO:0000256" key="1">
    <source>
        <dbReference type="ARBA" id="ARBA00022801"/>
    </source>
</evidence>
<evidence type="ECO:0000313" key="6">
    <source>
        <dbReference type="Proteomes" id="UP001415857"/>
    </source>
</evidence>
<dbReference type="InterPro" id="IPR044791">
    <property type="entry name" value="Beta-glucanase/XTH"/>
</dbReference>
<evidence type="ECO:0000313" key="5">
    <source>
        <dbReference type="EMBL" id="KAK9274392.1"/>
    </source>
</evidence>
<dbReference type="SUPFAM" id="SSF49899">
    <property type="entry name" value="Concanavalin A-like lectins/glucanases"/>
    <property type="match status" value="1"/>
</dbReference>
<dbReference type="InterPro" id="IPR013320">
    <property type="entry name" value="ConA-like_dom_sf"/>
</dbReference>
<reference evidence="5 6" key="1">
    <citation type="journal article" date="2024" name="Plant J.">
        <title>Genome sequences and population genomics reveal climatic adaptation and genomic divergence between two closely related sweetgum species.</title>
        <authorList>
            <person name="Xu W.Q."/>
            <person name="Ren C.Q."/>
            <person name="Zhang X.Y."/>
            <person name="Comes H.P."/>
            <person name="Liu X.H."/>
            <person name="Li Y.G."/>
            <person name="Kettle C.J."/>
            <person name="Jalonen R."/>
            <person name="Gaisberger H."/>
            <person name="Ma Y.Z."/>
            <person name="Qiu Y.X."/>
        </authorList>
    </citation>
    <scope>NUCLEOTIDE SEQUENCE [LARGE SCALE GENOMIC DNA]</scope>
    <source>
        <strain evidence="5">Hangzhou</strain>
    </source>
</reference>
<dbReference type="Pfam" id="PF00722">
    <property type="entry name" value="Glyco_hydro_16"/>
    <property type="match status" value="1"/>
</dbReference>
<dbReference type="GO" id="GO:0005975">
    <property type="term" value="P:carbohydrate metabolic process"/>
    <property type="evidence" value="ECO:0007669"/>
    <property type="project" value="InterPro"/>
</dbReference>
<feature type="domain" description="GH16" evidence="4">
    <location>
        <begin position="6"/>
        <end position="246"/>
    </location>
</feature>